<organism evidence="1 2">
    <name type="scientific">Rheinheimera lutimaris</name>
    <dbReference type="NCBI Taxonomy" id="2740584"/>
    <lineage>
        <taxon>Bacteria</taxon>
        <taxon>Pseudomonadati</taxon>
        <taxon>Pseudomonadota</taxon>
        <taxon>Gammaproteobacteria</taxon>
        <taxon>Chromatiales</taxon>
        <taxon>Chromatiaceae</taxon>
        <taxon>Rheinheimera</taxon>
    </lineage>
</organism>
<evidence type="ECO:0000313" key="1">
    <source>
        <dbReference type="EMBL" id="NRQ42674.1"/>
    </source>
</evidence>
<proteinExistence type="predicted"/>
<dbReference type="RefSeq" id="WP_173500921.1">
    <property type="nucleotide sequence ID" value="NZ_JABSOD010000007.1"/>
</dbReference>
<keyword evidence="2" id="KW-1185">Reference proteome</keyword>
<dbReference type="AlphaFoldDB" id="A0A7Y5EHP9"/>
<dbReference type="InterPro" id="IPR010890">
    <property type="entry name" value="PriC"/>
</dbReference>
<dbReference type="Pfam" id="PF07445">
    <property type="entry name" value="PriC"/>
    <property type="match status" value="1"/>
</dbReference>
<dbReference type="Gene3D" id="1.20.1270.340">
    <property type="match status" value="1"/>
</dbReference>
<sequence>MDLQGTLRHQLLQLQQQAEKIDRQQRPGKPQNWFDSTVFSCRSPHLTDYVSEALRNLAHLADARLSPAAKQRLVQRLSEQTAALTQAFRHVDVRKKSTSKSRKVATVVQQLSAGSQQLYQQLSDTQEFERRLQDMISLNGRDNSAEAIQRGLALHARLGRCRKALFDIEQQIQDLERRN</sequence>
<name>A0A7Y5EHP9_9GAMM</name>
<evidence type="ECO:0000313" key="2">
    <source>
        <dbReference type="Proteomes" id="UP000523161"/>
    </source>
</evidence>
<accession>A0A7Y5EHP9</accession>
<protein>
    <submittedName>
        <fullName evidence="1">Primosomal replication protein</fullName>
    </submittedName>
</protein>
<dbReference type="EMBL" id="JABSOD010000007">
    <property type="protein sequence ID" value="NRQ42674.1"/>
    <property type="molecule type" value="Genomic_DNA"/>
</dbReference>
<gene>
    <name evidence="1" type="ORF">HRH59_08855</name>
</gene>
<reference evidence="1 2" key="1">
    <citation type="submission" date="2020-06" db="EMBL/GenBank/DDBJ databases">
        <title>Rheinheimera sp. nov., a marine bacterium isolated from coastal.</title>
        <authorList>
            <person name="Yu Q."/>
            <person name="Qi Y."/>
            <person name="Pu J."/>
        </authorList>
    </citation>
    <scope>NUCLEOTIDE SEQUENCE [LARGE SCALE GENOMIC DNA]</scope>
    <source>
        <strain evidence="1 2">YQF-2</strain>
    </source>
</reference>
<dbReference type="Proteomes" id="UP000523161">
    <property type="component" value="Unassembled WGS sequence"/>
</dbReference>
<comment type="caution">
    <text evidence="1">The sequence shown here is derived from an EMBL/GenBank/DDBJ whole genome shotgun (WGS) entry which is preliminary data.</text>
</comment>
<dbReference type="InterPro" id="IPR038338">
    <property type="entry name" value="PriC_sf"/>
</dbReference>